<dbReference type="SMART" id="SM00388">
    <property type="entry name" value="HisKA"/>
    <property type="match status" value="1"/>
</dbReference>
<keyword evidence="7" id="KW-0547">Nucleotide-binding</keyword>
<reference evidence="21 22" key="2">
    <citation type="submission" date="2014-05" db="EMBL/GenBank/DDBJ databases">
        <title>Genome sequence of the 3-chlorobenzoate degrading bacterium Pseudomonas knackmussii B13 shows multiple evidence for horizontal gene transfer.</title>
        <authorList>
            <person name="Miyazaki R."/>
            <person name="Bertelli C."/>
            <person name="Falquet L."/>
            <person name="Robinson-Rechavi M."/>
            <person name="Gharib W."/>
            <person name="Roy S."/>
            <person name="Van der Meer J.R."/>
        </authorList>
    </citation>
    <scope>NUCLEOTIDE SEQUENCE [LARGE SCALE GENOMIC DNA]</scope>
    <source>
        <strain evidence="21 22">B13</strain>
    </source>
</reference>
<feature type="transmembrane region" description="Helical" evidence="16">
    <location>
        <begin position="14"/>
        <end position="36"/>
    </location>
</feature>
<keyword evidence="15" id="KW-0175">Coiled coil</keyword>
<dbReference type="InterPro" id="IPR011006">
    <property type="entry name" value="CheY-like_superfamily"/>
</dbReference>
<dbReference type="Proteomes" id="UP000025241">
    <property type="component" value="Chromosome I"/>
</dbReference>
<protein>
    <recommendedName>
        <fullName evidence="3">histidine kinase</fullName>
        <ecNumber evidence="3">2.7.13.3</ecNumber>
    </recommendedName>
</protein>
<dbReference type="AlphaFoldDB" id="A0A024HAF6"/>
<dbReference type="FunFam" id="1.10.287.130:FF:000004">
    <property type="entry name" value="Ethylene receptor 1"/>
    <property type="match status" value="1"/>
</dbReference>
<dbReference type="InterPro" id="IPR003660">
    <property type="entry name" value="HAMP_dom"/>
</dbReference>
<dbReference type="Pfam" id="PF02518">
    <property type="entry name" value="HATPase_c"/>
    <property type="match status" value="1"/>
</dbReference>
<dbReference type="CDD" id="cd06225">
    <property type="entry name" value="HAMP"/>
    <property type="match status" value="1"/>
</dbReference>
<keyword evidence="8" id="KW-0418">Kinase</keyword>
<dbReference type="InterPro" id="IPR033414">
    <property type="entry name" value="Sensor_dom"/>
</dbReference>
<evidence type="ECO:0000256" key="3">
    <source>
        <dbReference type="ARBA" id="ARBA00012438"/>
    </source>
</evidence>
<dbReference type="STRING" id="1301098.PKB_0118"/>
<gene>
    <name evidence="21" type="ORF">PKB_0118</name>
</gene>
<evidence type="ECO:0000256" key="9">
    <source>
        <dbReference type="ARBA" id="ARBA00022840"/>
    </source>
</evidence>
<evidence type="ECO:0000256" key="10">
    <source>
        <dbReference type="ARBA" id="ARBA00022989"/>
    </source>
</evidence>
<evidence type="ECO:0000256" key="8">
    <source>
        <dbReference type="ARBA" id="ARBA00022777"/>
    </source>
</evidence>
<keyword evidence="10 16" id="KW-1133">Transmembrane helix</keyword>
<evidence type="ECO:0000256" key="12">
    <source>
        <dbReference type="ARBA" id="ARBA00023136"/>
    </source>
</evidence>
<accession>A0A024HAF6</accession>
<dbReference type="EC" id="2.7.13.3" evidence="3"/>
<dbReference type="HOGENOM" id="CLU_000445_104_8_6"/>
<dbReference type="eggNOG" id="COG0642">
    <property type="taxonomic scope" value="Bacteria"/>
</dbReference>
<evidence type="ECO:0000256" key="11">
    <source>
        <dbReference type="ARBA" id="ARBA00023012"/>
    </source>
</evidence>
<dbReference type="Pfam" id="PF00512">
    <property type="entry name" value="HisKA"/>
    <property type="match status" value="1"/>
</dbReference>
<dbReference type="PROSITE" id="PS50885">
    <property type="entry name" value="HAMP"/>
    <property type="match status" value="1"/>
</dbReference>
<evidence type="ECO:0000256" key="15">
    <source>
        <dbReference type="SAM" id="Coils"/>
    </source>
</evidence>
<dbReference type="OrthoDB" id="6724607at2"/>
<evidence type="ECO:0000256" key="7">
    <source>
        <dbReference type="ARBA" id="ARBA00022741"/>
    </source>
</evidence>
<dbReference type="Gene3D" id="1.20.120.160">
    <property type="entry name" value="HPT domain"/>
    <property type="match status" value="1"/>
</dbReference>
<keyword evidence="11" id="KW-0902">Two-component regulatory system</keyword>
<feature type="domain" description="Response regulatory" evidence="18">
    <location>
        <begin position="501"/>
        <end position="619"/>
    </location>
</feature>
<dbReference type="Pfam" id="PF01627">
    <property type="entry name" value="Hpt"/>
    <property type="match status" value="1"/>
</dbReference>
<dbReference type="SUPFAM" id="SSF47226">
    <property type="entry name" value="Histidine-containing phosphotransfer domain, HPT domain"/>
    <property type="match status" value="1"/>
</dbReference>
<dbReference type="Gene3D" id="6.10.340.10">
    <property type="match status" value="1"/>
</dbReference>
<comment type="catalytic activity">
    <reaction evidence="1">
        <text>ATP + protein L-histidine = ADP + protein N-phospho-L-histidine.</text>
        <dbReference type="EC" id="2.7.13.3"/>
    </reaction>
</comment>
<dbReference type="PRINTS" id="PR00344">
    <property type="entry name" value="BCTRLSENSOR"/>
</dbReference>
<dbReference type="PATRIC" id="fig|1301098.3.peg.123"/>
<dbReference type="Pfam" id="PF00072">
    <property type="entry name" value="Response_reg"/>
    <property type="match status" value="1"/>
</dbReference>
<dbReference type="Gene3D" id="1.10.287.130">
    <property type="match status" value="1"/>
</dbReference>
<evidence type="ECO:0000256" key="16">
    <source>
        <dbReference type="SAM" id="Phobius"/>
    </source>
</evidence>
<evidence type="ECO:0000256" key="14">
    <source>
        <dbReference type="PROSITE-ProRule" id="PRU00169"/>
    </source>
</evidence>
<evidence type="ECO:0000256" key="2">
    <source>
        <dbReference type="ARBA" id="ARBA00004370"/>
    </source>
</evidence>
<reference evidence="21 22" key="1">
    <citation type="submission" date="2013-03" db="EMBL/GenBank/DDBJ databases">
        <authorList>
            <person name="Linke B."/>
        </authorList>
    </citation>
    <scope>NUCLEOTIDE SEQUENCE [LARGE SCALE GENOMIC DNA]</scope>
    <source>
        <strain evidence="21 22">B13</strain>
    </source>
</reference>
<dbReference type="InterPro" id="IPR005467">
    <property type="entry name" value="His_kinase_dom"/>
</dbReference>
<feature type="domain" description="HPt" evidence="20">
    <location>
        <begin position="644"/>
        <end position="734"/>
    </location>
</feature>
<evidence type="ECO:0000313" key="21">
    <source>
        <dbReference type="EMBL" id="CDF81497.1"/>
    </source>
</evidence>
<dbReference type="PROSITE" id="PS50109">
    <property type="entry name" value="HIS_KIN"/>
    <property type="match status" value="1"/>
</dbReference>
<feature type="domain" description="Histidine kinase" evidence="17">
    <location>
        <begin position="261"/>
        <end position="482"/>
    </location>
</feature>
<feature type="transmembrane region" description="Helical" evidence="16">
    <location>
        <begin position="151"/>
        <end position="169"/>
    </location>
</feature>
<dbReference type="SMART" id="SM00387">
    <property type="entry name" value="HATPase_c"/>
    <property type="match status" value="1"/>
</dbReference>
<dbReference type="InterPro" id="IPR036097">
    <property type="entry name" value="HisK_dim/P_sf"/>
</dbReference>
<evidence type="ECO:0000259" key="18">
    <source>
        <dbReference type="PROSITE" id="PS50110"/>
    </source>
</evidence>
<keyword evidence="5" id="KW-0808">Transferase</keyword>
<dbReference type="CDD" id="cd17546">
    <property type="entry name" value="REC_hyHK_CKI1_RcsC-like"/>
    <property type="match status" value="1"/>
</dbReference>
<dbReference type="Gene3D" id="3.40.50.2300">
    <property type="match status" value="1"/>
</dbReference>
<evidence type="ECO:0000256" key="1">
    <source>
        <dbReference type="ARBA" id="ARBA00000085"/>
    </source>
</evidence>
<dbReference type="InterPro" id="IPR001789">
    <property type="entry name" value="Sig_transdc_resp-reg_receiver"/>
</dbReference>
<dbReference type="PANTHER" id="PTHR45339">
    <property type="entry name" value="HYBRID SIGNAL TRANSDUCTION HISTIDINE KINASE J"/>
    <property type="match status" value="1"/>
</dbReference>
<evidence type="ECO:0000256" key="4">
    <source>
        <dbReference type="ARBA" id="ARBA00022553"/>
    </source>
</evidence>
<evidence type="ECO:0000259" key="19">
    <source>
        <dbReference type="PROSITE" id="PS50885"/>
    </source>
</evidence>
<feature type="modified residue" description="Phosphohistidine" evidence="13">
    <location>
        <position position="683"/>
    </location>
</feature>
<dbReference type="Pfam" id="PF17149">
    <property type="entry name" value="CHASE5"/>
    <property type="match status" value="1"/>
</dbReference>
<keyword evidence="12 16" id="KW-0472">Membrane</keyword>
<dbReference type="InterPro" id="IPR008207">
    <property type="entry name" value="Sig_transdc_His_kin_Hpt_dom"/>
</dbReference>
<dbReference type="GO" id="GO:0000155">
    <property type="term" value="F:phosphorelay sensor kinase activity"/>
    <property type="evidence" value="ECO:0007669"/>
    <property type="project" value="InterPro"/>
</dbReference>
<comment type="subcellular location">
    <subcellularLocation>
        <location evidence="2">Membrane</location>
    </subcellularLocation>
</comment>
<evidence type="ECO:0000256" key="6">
    <source>
        <dbReference type="ARBA" id="ARBA00022692"/>
    </source>
</evidence>
<dbReference type="PROSITE" id="PS50894">
    <property type="entry name" value="HPT"/>
    <property type="match status" value="1"/>
</dbReference>
<evidence type="ECO:0000259" key="20">
    <source>
        <dbReference type="PROSITE" id="PS50894"/>
    </source>
</evidence>
<evidence type="ECO:0000259" key="17">
    <source>
        <dbReference type="PROSITE" id="PS50109"/>
    </source>
</evidence>
<dbReference type="SUPFAM" id="SSF47384">
    <property type="entry name" value="Homodimeric domain of signal transducing histidine kinase"/>
    <property type="match status" value="1"/>
</dbReference>
<dbReference type="InterPro" id="IPR036890">
    <property type="entry name" value="HATPase_C_sf"/>
</dbReference>
<keyword evidence="4 14" id="KW-0597">Phosphoprotein</keyword>
<dbReference type="SUPFAM" id="SSF55874">
    <property type="entry name" value="ATPase domain of HSP90 chaperone/DNA topoisomerase II/histidine kinase"/>
    <property type="match status" value="1"/>
</dbReference>
<dbReference type="SMART" id="SM00304">
    <property type="entry name" value="HAMP"/>
    <property type="match status" value="1"/>
</dbReference>
<feature type="coiled-coil region" evidence="15">
    <location>
        <begin position="213"/>
        <end position="261"/>
    </location>
</feature>
<dbReference type="RefSeq" id="WP_043248136.1">
    <property type="nucleotide sequence ID" value="NZ_HG322950.1"/>
</dbReference>
<feature type="domain" description="HAMP" evidence="19">
    <location>
        <begin position="171"/>
        <end position="228"/>
    </location>
</feature>
<dbReference type="SUPFAM" id="SSF52172">
    <property type="entry name" value="CheY-like"/>
    <property type="match status" value="1"/>
</dbReference>
<keyword evidence="22" id="KW-1185">Reference proteome</keyword>
<organism evidence="21 22">
    <name type="scientific">Pseudomonas knackmussii (strain DSM 6978 / CCUG 54928 / LMG 23759 / B13)</name>
    <dbReference type="NCBI Taxonomy" id="1301098"/>
    <lineage>
        <taxon>Bacteria</taxon>
        <taxon>Pseudomonadati</taxon>
        <taxon>Pseudomonadota</taxon>
        <taxon>Gammaproteobacteria</taxon>
        <taxon>Pseudomonadales</taxon>
        <taxon>Pseudomonadaceae</taxon>
        <taxon>Pseudomonas</taxon>
    </lineage>
</organism>
<evidence type="ECO:0000313" key="22">
    <source>
        <dbReference type="Proteomes" id="UP000025241"/>
    </source>
</evidence>
<dbReference type="PANTHER" id="PTHR45339:SF5">
    <property type="entry name" value="HISTIDINE KINASE"/>
    <property type="match status" value="1"/>
</dbReference>
<keyword evidence="9" id="KW-0067">ATP-binding</keyword>
<dbReference type="PROSITE" id="PS50110">
    <property type="entry name" value="RESPONSE_REGULATORY"/>
    <property type="match status" value="1"/>
</dbReference>
<name>A0A024HAF6_PSEKB</name>
<dbReference type="EMBL" id="HG322950">
    <property type="protein sequence ID" value="CDF81497.1"/>
    <property type="molecule type" value="Genomic_DNA"/>
</dbReference>
<proteinExistence type="predicted"/>
<evidence type="ECO:0000256" key="5">
    <source>
        <dbReference type="ARBA" id="ARBA00022679"/>
    </source>
</evidence>
<dbReference type="eggNOG" id="COG0784">
    <property type="taxonomic scope" value="Bacteria"/>
</dbReference>
<dbReference type="KEGG" id="pkc:PKB_0118"/>
<feature type="modified residue" description="4-aspartylphosphate" evidence="14">
    <location>
        <position position="550"/>
    </location>
</feature>
<dbReference type="Gene3D" id="3.30.565.10">
    <property type="entry name" value="Histidine kinase-like ATPase, C-terminal domain"/>
    <property type="match status" value="1"/>
</dbReference>
<dbReference type="GO" id="GO:0005886">
    <property type="term" value="C:plasma membrane"/>
    <property type="evidence" value="ECO:0007669"/>
    <property type="project" value="UniProtKB-SubCell"/>
</dbReference>
<dbReference type="InterPro" id="IPR036641">
    <property type="entry name" value="HPT_dom_sf"/>
</dbReference>
<dbReference type="CDD" id="cd16922">
    <property type="entry name" value="HATPase_EvgS-ArcB-TorS-like"/>
    <property type="match status" value="1"/>
</dbReference>
<sequence length="734" mass="81065">MRALRTPGPLARRLLLRVLAFSLCFTLLAGGVQLYLEYRREMHDIDTRLELIRSGYLASFERSLWDLNQVQLNVQLHGLVDFPDIAWASLASPDFNLIQGDIQAPGPLRVEHFPLGYQPPDGEQRALGELVVAIDLGAIYRRLWLGGLSNLLWMGLFLCGLAVALSWLFHSLVTRHLERMAEFAGRMAGGDLQRPLRLDKRIRAEDDEIDTVAHALDDMRQALGEERAELQRQVERRTDSLRRAKDEAEAANQAKTRFLATMSHEIRTPLNGILGMAELLRDAPLGELERKRLHALYKAGEGLLAVLNEVLYFARLEDGASLPEPLDFELGELLDEVLTLLEPRAAGNATQLSLHLDPAVRQRCRGAEQLLRQVLSNLVANAVKFTEGGEVRLEVSLLAEEGEAQRLRFAVVDDGIGIPEAVQARIFERFTQASEEVARRYGGSGLGLAISKRLVEAMGGCIGVQSREGEGSTFWFELELLPASAPASVVAPVPRTDRALRVLLVEDVPLNREVAEGLLKRDGHSVWLAEDAEPALRLCREQVFDLILLDMHLPGMGGVELCQAIRAQADGRNREVPILAFTASVQPALVRRYFDAGMQGVLAKPLRVDDLRRALAELHEPGAEAPADGVLDEQVLATHRELLGEHRVRELFGILRESLAQQLPMLHEALRAEDSTEAASLAHRLAGSCQSMGLRGLGDCLHALEEAALAGEPLQGWAEKIDAQRAAAEPHLQP</sequence>
<dbReference type="InterPro" id="IPR003594">
    <property type="entry name" value="HATPase_dom"/>
</dbReference>
<dbReference type="FunFam" id="3.30.565.10:FF:000010">
    <property type="entry name" value="Sensor histidine kinase RcsC"/>
    <property type="match status" value="1"/>
</dbReference>
<dbReference type="GO" id="GO:0005524">
    <property type="term" value="F:ATP binding"/>
    <property type="evidence" value="ECO:0007669"/>
    <property type="project" value="UniProtKB-KW"/>
</dbReference>
<dbReference type="CDD" id="cd00082">
    <property type="entry name" value="HisKA"/>
    <property type="match status" value="1"/>
</dbReference>
<dbReference type="InterPro" id="IPR004358">
    <property type="entry name" value="Sig_transdc_His_kin-like_C"/>
</dbReference>
<keyword evidence="6 16" id="KW-0812">Transmembrane</keyword>
<evidence type="ECO:0000256" key="13">
    <source>
        <dbReference type="PROSITE-ProRule" id="PRU00110"/>
    </source>
</evidence>
<dbReference type="InterPro" id="IPR003661">
    <property type="entry name" value="HisK_dim/P_dom"/>
</dbReference>
<dbReference type="SMART" id="SM00448">
    <property type="entry name" value="REC"/>
    <property type="match status" value="1"/>
</dbReference>